<dbReference type="Proteomes" id="UP000219994">
    <property type="component" value="Unassembled WGS sequence"/>
</dbReference>
<dbReference type="Gene3D" id="3.40.50.1820">
    <property type="entry name" value="alpha/beta hydrolase"/>
    <property type="match status" value="1"/>
</dbReference>
<evidence type="ECO:0000259" key="1">
    <source>
        <dbReference type="Pfam" id="PF12697"/>
    </source>
</evidence>
<dbReference type="InterPro" id="IPR000073">
    <property type="entry name" value="AB_hydrolase_1"/>
</dbReference>
<dbReference type="PANTHER" id="PTHR43433">
    <property type="entry name" value="HYDROLASE, ALPHA/BETA FOLD FAMILY PROTEIN"/>
    <property type="match status" value="1"/>
</dbReference>
<dbReference type="EMBL" id="NAEP01000022">
    <property type="protein sequence ID" value="PDQ36216.1"/>
    <property type="molecule type" value="Genomic_DNA"/>
</dbReference>
<dbReference type="SUPFAM" id="SSF53474">
    <property type="entry name" value="alpha/beta-Hydrolases"/>
    <property type="match status" value="1"/>
</dbReference>
<dbReference type="AlphaFoldDB" id="A0A2A6FUA7"/>
<dbReference type="Pfam" id="PF12697">
    <property type="entry name" value="Abhydrolase_6"/>
    <property type="match status" value="1"/>
</dbReference>
<reference evidence="3" key="1">
    <citation type="submission" date="2017-03" db="EMBL/GenBank/DDBJ databases">
        <authorList>
            <person name="Lund M.B."/>
        </authorList>
    </citation>
    <scope>NUCLEOTIDE SEQUENCE [LARGE SCALE GENOMIC DNA]</scope>
</reference>
<accession>A0A2A6FUA7</accession>
<proteinExistence type="predicted"/>
<gene>
    <name evidence="2" type="ORF">B5766_02035</name>
</gene>
<evidence type="ECO:0000313" key="3">
    <source>
        <dbReference type="Proteomes" id="UP000219994"/>
    </source>
</evidence>
<comment type="caution">
    <text evidence="2">The sequence shown here is derived from an EMBL/GenBank/DDBJ whole genome shotgun (WGS) entry which is preliminary data.</text>
</comment>
<organism evidence="2 3">
    <name type="scientific">Candidatus Lumbricidiphila eiseniae</name>
    <dbReference type="NCBI Taxonomy" id="1969409"/>
    <lineage>
        <taxon>Bacteria</taxon>
        <taxon>Bacillati</taxon>
        <taxon>Actinomycetota</taxon>
        <taxon>Actinomycetes</taxon>
        <taxon>Micrococcales</taxon>
        <taxon>Microbacteriaceae</taxon>
        <taxon>Candidatus Lumbricidiphila</taxon>
    </lineage>
</organism>
<evidence type="ECO:0000313" key="2">
    <source>
        <dbReference type="EMBL" id="PDQ36216.1"/>
    </source>
</evidence>
<feature type="domain" description="AB hydrolase-1" evidence="1">
    <location>
        <begin position="27"/>
        <end position="223"/>
    </location>
</feature>
<sequence>MPYVLPHGSEPLVLLAGMNCTSDLWSGCGFGHALTPELVENSIDAQVDRLLDELPPRFILCGLSLGGIVGMAMITRAPERIVGLCLVSTSAKAPTAAQGESWRRWIERIDGGASSRELQAEIIDALLSPQLVQHRPDVVERVLAMGEATGAATLRSQLLMQTTRTDLRPGIRSVRVPTLIVSGTADVMCTPQFHTEIAEQIGCADLLSLDSGHLLPIEKPEAFGSAFRAWRTRW</sequence>
<dbReference type="InterPro" id="IPR029058">
    <property type="entry name" value="AB_hydrolase_fold"/>
</dbReference>
<name>A0A2A6FUA7_9MICO</name>
<dbReference type="InterPro" id="IPR050471">
    <property type="entry name" value="AB_hydrolase"/>
</dbReference>
<dbReference type="PANTHER" id="PTHR43433:SF4">
    <property type="entry name" value="NON-HEME CHLOROPEROXIDASE-RELATED"/>
    <property type="match status" value="1"/>
</dbReference>
<protein>
    <recommendedName>
        <fullName evidence="1">AB hydrolase-1 domain-containing protein</fullName>
    </recommendedName>
</protein>